<organism evidence="3 4">
    <name type="scientific">Perkinsus olseni</name>
    <name type="common">Perkinsus atlanticus</name>
    <dbReference type="NCBI Taxonomy" id="32597"/>
    <lineage>
        <taxon>Eukaryota</taxon>
        <taxon>Sar</taxon>
        <taxon>Alveolata</taxon>
        <taxon>Perkinsozoa</taxon>
        <taxon>Perkinsea</taxon>
        <taxon>Perkinsida</taxon>
        <taxon>Perkinsidae</taxon>
        <taxon>Perkinsus</taxon>
    </lineage>
</organism>
<evidence type="ECO:0000313" key="4">
    <source>
        <dbReference type="Proteomes" id="UP000574390"/>
    </source>
</evidence>
<evidence type="ECO:0000313" key="3">
    <source>
        <dbReference type="EMBL" id="KAF4730734.1"/>
    </source>
</evidence>
<feature type="region of interest" description="Disordered" evidence="1">
    <location>
        <begin position="413"/>
        <end position="451"/>
    </location>
</feature>
<reference evidence="3 4" key="1">
    <citation type="submission" date="2020-04" db="EMBL/GenBank/DDBJ databases">
        <title>Perkinsus olseni comparative genomics.</title>
        <authorList>
            <person name="Bogema D.R."/>
        </authorList>
    </citation>
    <scope>NUCLEOTIDE SEQUENCE [LARGE SCALE GENOMIC DNA]</scope>
    <source>
        <strain evidence="3">ATCC PRA-205</strain>
    </source>
</reference>
<protein>
    <submittedName>
        <fullName evidence="3">Uncharacterized protein</fullName>
    </submittedName>
</protein>
<dbReference type="EMBL" id="JABANM010015631">
    <property type="protein sequence ID" value="KAF4730734.1"/>
    <property type="molecule type" value="Genomic_DNA"/>
</dbReference>
<feature type="compositionally biased region" description="Basic and acidic residues" evidence="1">
    <location>
        <begin position="429"/>
        <end position="451"/>
    </location>
</feature>
<feature type="chain" id="PRO_5029658461" evidence="2">
    <location>
        <begin position="26"/>
        <end position="451"/>
    </location>
</feature>
<keyword evidence="2" id="KW-0732">Signal</keyword>
<feature type="signal peptide" evidence="2">
    <location>
        <begin position="1"/>
        <end position="25"/>
    </location>
</feature>
<evidence type="ECO:0000256" key="2">
    <source>
        <dbReference type="SAM" id="SignalP"/>
    </source>
</evidence>
<dbReference type="AlphaFoldDB" id="A0A7J6SCN2"/>
<accession>A0A7J6SCN2</accession>
<dbReference type="Proteomes" id="UP000574390">
    <property type="component" value="Unassembled WGS sequence"/>
</dbReference>
<comment type="caution">
    <text evidence="3">The sequence shown here is derived from an EMBL/GenBank/DDBJ whole genome shotgun (WGS) entry which is preliminary data.</text>
</comment>
<evidence type="ECO:0000256" key="1">
    <source>
        <dbReference type="SAM" id="MobiDB-lite"/>
    </source>
</evidence>
<gene>
    <name evidence="3" type="ORF">FOZ62_027099</name>
</gene>
<name>A0A7J6SCN2_PEROL</name>
<sequence>MPTASPSSSAVTLLLFLAFVDLVAASPPSIEAGHYEGLVDPARPIGTLQGIAMDLSLGGSQGDVPFSKMEFIGETASGEWKVIRINSIKWDRYSSPGDLKVVLSPTDVRRTDQCYRPLHLCEQAKRELLRIFDILSIPGPVRMSNSWQIKLCFVAGNAYVFLGGRARASRYTFIRPLLLERVEKRNFKATPTGTSHARGRGDAAITSGGAMVLSTATGSAEVTSPSKIGGPGFGMIQLPPRASFEPFPLADVGELPVGSLVNAEDTGKFYLVCLTLPTDETGRQLVELSLASSGLSPTGAPTKYFRFASATEDTPPSNVLILPLMPLVRKGCHADCYIFVGLTDPADQAEVEASLTAAGRAFGINNLTLGSIRLHRSGMDGGHFELLLGTEDSDPAKPDLRIRLEYTPLPVDSARVTDIPHQPSEFEADISRGKKRSQDQSESDRVVKRTK</sequence>
<proteinExistence type="predicted"/>